<accession>A0A3B1DEZ5</accession>
<dbReference type="AlphaFoldDB" id="A0A3B1DEZ5"/>
<reference evidence="1" key="1">
    <citation type="submission" date="2018-06" db="EMBL/GenBank/DDBJ databases">
        <authorList>
            <person name="Zhirakovskaya E."/>
        </authorList>
    </citation>
    <scope>NUCLEOTIDE SEQUENCE</scope>
</reference>
<dbReference type="EMBL" id="UOGL01000538">
    <property type="protein sequence ID" value="VAX41396.1"/>
    <property type="molecule type" value="Genomic_DNA"/>
</dbReference>
<proteinExistence type="predicted"/>
<feature type="non-terminal residue" evidence="1">
    <location>
        <position position="1"/>
    </location>
</feature>
<sequence>EDTDYLESVRKVYLQLATETQNWQLVPVFHDGKLRTITEIGNEIFDIVQNV</sequence>
<organism evidence="1">
    <name type="scientific">hydrothermal vent metagenome</name>
    <dbReference type="NCBI Taxonomy" id="652676"/>
    <lineage>
        <taxon>unclassified sequences</taxon>
        <taxon>metagenomes</taxon>
        <taxon>ecological metagenomes</taxon>
    </lineage>
</organism>
<evidence type="ECO:0000313" key="1">
    <source>
        <dbReference type="EMBL" id="VAX41396.1"/>
    </source>
</evidence>
<name>A0A3B1DEZ5_9ZZZZ</name>
<protein>
    <submittedName>
        <fullName evidence="1">Uncharacterized protein</fullName>
    </submittedName>
</protein>
<gene>
    <name evidence="1" type="ORF">MNBD_PLANCTO02-2789</name>
</gene>